<keyword evidence="2" id="KW-1185">Reference proteome</keyword>
<organism evidence="1 2">
    <name type="scientific">Hypothenemus hampei</name>
    <name type="common">Coffee berry borer</name>
    <dbReference type="NCBI Taxonomy" id="57062"/>
    <lineage>
        <taxon>Eukaryota</taxon>
        <taxon>Metazoa</taxon>
        <taxon>Ecdysozoa</taxon>
        <taxon>Arthropoda</taxon>
        <taxon>Hexapoda</taxon>
        <taxon>Insecta</taxon>
        <taxon>Pterygota</taxon>
        <taxon>Neoptera</taxon>
        <taxon>Endopterygota</taxon>
        <taxon>Coleoptera</taxon>
        <taxon>Polyphaga</taxon>
        <taxon>Cucujiformia</taxon>
        <taxon>Curculionidae</taxon>
        <taxon>Scolytinae</taxon>
        <taxon>Hypothenemus</taxon>
    </lineage>
</organism>
<comment type="caution">
    <text evidence="1">The sequence shown here is derived from an EMBL/GenBank/DDBJ whole genome shotgun (WGS) entry which is preliminary data.</text>
</comment>
<dbReference type="EMBL" id="JBDJPC010000006">
    <property type="protein sequence ID" value="KAL1497320.1"/>
    <property type="molecule type" value="Genomic_DNA"/>
</dbReference>
<protein>
    <submittedName>
        <fullName evidence="1">Uncharacterized protein</fullName>
    </submittedName>
</protein>
<evidence type="ECO:0000313" key="1">
    <source>
        <dbReference type="EMBL" id="KAL1497320.1"/>
    </source>
</evidence>
<name>A0ABD1ELE4_HYPHA</name>
<sequence length="86" mass="10081">MNSVFLKIDVQCIKISQNSVSEAATEGRSNFRMLRKDAEEQEINEEDQLYSIKIAKYRSINACPMRPAVDPYKINLEFLYFDCFVY</sequence>
<reference evidence="1 2" key="1">
    <citation type="submission" date="2024-05" db="EMBL/GenBank/DDBJ databases">
        <title>Genetic variation in Jamaican populations of the coffee berry borer (Hypothenemus hampei).</title>
        <authorList>
            <person name="Errbii M."/>
            <person name="Myrie A."/>
        </authorList>
    </citation>
    <scope>NUCLEOTIDE SEQUENCE [LARGE SCALE GENOMIC DNA]</scope>
    <source>
        <strain evidence="1">JA-Hopewell-2020-01-JO</strain>
        <tissue evidence="1">Whole body</tissue>
    </source>
</reference>
<gene>
    <name evidence="1" type="ORF">ABEB36_008302</name>
</gene>
<dbReference type="Proteomes" id="UP001566132">
    <property type="component" value="Unassembled WGS sequence"/>
</dbReference>
<dbReference type="AlphaFoldDB" id="A0ABD1ELE4"/>
<proteinExistence type="predicted"/>
<evidence type="ECO:0000313" key="2">
    <source>
        <dbReference type="Proteomes" id="UP001566132"/>
    </source>
</evidence>
<accession>A0ABD1ELE4</accession>